<dbReference type="PATRIC" id="fig|324602.8.peg.150"/>
<dbReference type="InParanoid" id="A9WBH9"/>
<evidence type="ECO:0000313" key="2">
    <source>
        <dbReference type="Proteomes" id="UP000002008"/>
    </source>
</evidence>
<dbReference type="RefSeq" id="WP_012256042.1">
    <property type="nucleotide sequence ID" value="NC_010175.1"/>
</dbReference>
<reference evidence="2" key="1">
    <citation type="journal article" date="2011" name="BMC Genomics">
        <title>Complete genome sequence of the filamentous anoxygenic phototrophic bacterium Chloroflexus aurantiacus.</title>
        <authorList>
            <person name="Tang K.H."/>
            <person name="Barry K."/>
            <person name="Chertkov O."/>
            <person name="Dalin E."/>
            <person name="Han C.S."/>
            <person name="Hauser L.J."/>
            <person name="Honchak B.M."/>
            <person name="Karbach L.E."/>
            <person name="Land M.L."/>
            <person name="Lapidus A."/>
            <person name="Larimer F.W."/>
            <person name="Mikhailova N."/>
            <person name="Pitluck S."/>
            <person name="Pierson B.K."/>
            <person name="Blankenship R.E."/>
        </authorList>
    </citation>
    <scope>NUCLEOTIDE SEQUENCE [LARGE SCALE GENOMIC DNA]</scope>
    <source>
        <strain evidence="2">ATCC 29366 / DSM 635 / J-10-fl</strain>
    </source>
</reference>
<name>A9WBH9_CHLAA</name>
<sequence>MQLLLRSGGQQLIIDMERADDRPLTVGQYTYRPRRLAGKVRRLATKMWPDLPPTVLAERLTFEAMDTVRDTAWSDSGSFSPRSGSVVLLGRWDEDGSVGIALHELAHEMHLYHGGYDDSDGVVREAVAMLAEREAGLRRTFEREPYHSACQLVEQLESLSAFNRLSFPKRWAEVISVTSMVGLADLVNYYLDRSERLGLARWLDRLTKNIDVRDQLLARLATTSLRYSLALRRVLIKKLVRCKPETPVEQLLYVLDSIATLDRRYPNDDLEQIINFCFAPYVPQRRRLFAFGS</sequence>
<accession>A9WBH9</accession>
<organism evidence="1 2">
    <name type="scientific">Chloroflexus aurantiacus (strain ATCC 29366 / DSM 635 / J-10-fl)</name>
    <dbReference type="NCBI Taxonomy" id="324602"/>
    <lineage>
        <taxon>Bacteria</taxon>
        <taxon>Bacillati</taxon>
        <taxon>Chloroflexota</taxon>
        <taxon>Chloroflexia</taxon>
        <taxon>Chloroflexales</taxon>
        <taxon>Chloroflexineae</taxon>
        <taxon>Chloroflexaceae</taxon>
        <taxon>Chloroflexus</taxon>
    </lineage>
</organism>
<dbReference type="EMBL" id="CP000909">
    <property type="protein sequence ID" value="ABY33386.1"/>
    <property type="molecule type" value="Genomic_DNA"/>
</dbReference>
<dbReference type="AlphaFoldDB" id="A9WBH9"/>
<dbReference type="KEGG" id="cau:Caur_0132"/>
<dbReference type="EnsemblBacteria" id="ABY33386">
    <property type="protein sequence ID" value="ABY33386"/>
    <property type="gene ID" value="Caur_0132"/>
</dbReference>
<protein>
    <submittedName>
        <fullName evidence="1">Uncharacterized protein</fullName>
    </submittedName>
</protein>
<keyword evidence="2" id="KW-1185">Reference proteome</keyword>
<evidence type="ECO:0000313" key="1">
    <source>
        <dbReference type="EMBL" id="ABY33386.1"/>
    </source>
</evidence>
<dbReference type="Proteomes" id="UP000002008">
    <property type="component" value="Chromosome"/>
</dbReference>
<gene>
    <name evidence="1" type="ordered locus">Caur_0132</name>
</gene>
<proteinExistence type="predicted"/>
<dbReference type="STRING" id="324602.Caur_0132"/>
<dbReference type="HOGENOM" id="CLU_948962_0_0_0"/>